<dbReference type="Pfam" id="PF13973">
    <property type="entry name" value="DUF4222"/>
    <property type="match status" value="1"/>
</dbReference>
<feature type="region of interest" description="Disordered" evidence="1">
    <location>
        <begin position="1"/>
        <end position="21"/>
    </location>
</feature>
<evidence type="ECO:0000256" key="1">
    <source>
        <dbReference type="SAM" id="MobiDB-lite"/>
    </source>
</evidence>
<accession>A0A2J0PGD2</accession>
<comment type="caution">
    <text evidence="2">The sequence shown here is derived from an EMBL/GenBank/DDBJ whole genome shotgun (WGS) entry which is preliminary data.</text>
</comment>
<organism evidence="2">
    <name type="scientific">Enterobacter kobei</name>
    <dbReference type="NCBI Taxonomy" id="208224"/>
    <lineage>
        <taxon>Bacteria</taxon>
        <taxon>Pseudomonadati</taxon>
        <taxon>Pseudomonadota</taxon>
        <taxon>Gammaproteobacteria</taxon>
        <taxon>Enterobacterales</taxon>
        <taxon>Enterobacteriaceae</taxon>
        <taxon>Enterobacter</taxon>
        <taxon>Enterobacter cloacae complex</taxon>
    </lineage>
</organism>
<dbReference type="OrthoDB" id="6419134at2"/>
<dbReference type="EMBL" id="NEEU01000015">
    <property type="protein sequence ID" value="PJD71788.1"/>
    <property type="molecule type" value="Genomic_DNA"/>
</dbReference>
<dbReference type="InterPro" id="IPR025317">
    <property type="entry name" value="DUF4222"/>
</dbReference>
<reference evidence="2 3" key="1">
    <citation type="journal article" date="2017" name="J. Antimicrob. Chemother.">
        <title>Characterization of the population structure, drug resistance mechanisms and plasmids of the community-associated Enterobacter cloacae complex in China.</title>
        <authorList>
            <person name="Zhou K."/>
            <person name="Yu W."/>
            <person name="Cao X."/>
            <person name="Shen P."/>
            <person name="Lu H."/>
            <person name="Luo Q."/>
            <person name="Rossen J.W.A."/>
            <person name="Xiao Y."/>
        </authorList>
    </citation>
    <scope>NUCLEOTIDE SEQUENCE [LARGE SCALE GENOMIC DNA]</scope>
    <source>
        <strain evidence="2">ECC1097</strain>
    </source>
</reference>
<dbReference type="RefSeq" id="WP_047363602.1">
    <property type="nucleotide sequence ID" value="NZ_FJYB01000004.1"/>
</dbReference>
<dbReference type="AlphaFoldDB" id="A0A2J0PGD2"/>
<dbReference type="Proteomes" id="UP000230495">
    <property type="component" value="Unassembled WGS sequence"/>
</dbReference>
<evidence type="ECO:0008006" key="4">
    <source>
        <dbReference type="Google" id="ProtNLM"/>
    </source>
</evidence>
<proteinExistence type="predicted"/>
<evidence type="ECO:0000313" key="3">
    <source>
        <dbReference type="Proteomes" id="UP000230495"/>
    </source>
</evidence>
<protein>
    <recommendedName>
        <fullName evidence="4">DUF4222 domain-containing protein</fullName>
    </recommendedName>
</protein>
<sequence>MTIKNSGLAAGGRAHPEIRPGDKWKDGRGNIVIIESYRFDRVTYCREGYSSPCFCTPERLVREFEFVSSAPVAGEKDIDRIMRVQGIEQIRVMREIIRERGNRK</sequence>
<name>A0A2J0PGD2_9ENTR</name>
<gene>
    <name evidence="2" type="ORF">B9Q37_19150</name>
</gene>
<evidence type="ECO:0000313" key="2">
    <source>
        <dbReference type="EMBL" id="PJD71788.1"/>
    </source>
</evidence>